<dbReference type="CDD" id="cd03809">
    <property type="entry name" value="GT4_MtfB-like"/>
    <property type="match status" value="1"/>
</dbReference>
<dbReference type="RefSeq" id="WP_126579361.1">
    <property type="nucleotide sequence ID" value="NZ_BIFR01000001.1"/>
</dbReference>
<dbReference type="Proteomes" id="UP000287352">
    <property type="component" value="Unassembled WGS sequence"/>
</dbReference>
<evidence type="ECO:0000313" key="4">
    <source>
        <dbReference type="EMBL" id="GCE11676.1"/>
    </source>
</evidence>
<dbReference type="PANTHER" id="PTHR46401:SF2">
    <property type="entry name" value="GLYCOSYLTRANSFERASE WBBK-RELATED"/>
    <property type="match status" value="1"/>
</dbReference>
<proteinExistence type="predicted"/>
<gene>
    <name evidence="4" type="ORF">KTT_15350</name>
</gene>
<evidence type="ECO:0000313" key="5">
    <source>
        <dbReference type="Proteomes" id="UP000287352"/>
    </source>
</evidence>
<evidence type="ECO:0000259" key="3">
    <source>
        <dbReference type="Pfam" id="PF13439"/>
    </source>
</evidence>
<reference evidence="5" key="1">
    <citation type="submission" date="2018-12" db="EMBL/GenBank/DDBJ databases">
        <title>Tengunoibacter tsumagoiensis gen. nov., sp. nov., Dictyobacter kobayashii sp. nov., D. alpinus sp. nov., and D. joshuensis sp. nov. and description of Dictyobacteraceae fam. nov. within the order Ktedonobacterales isolated from Tengu-no-mugimeshi.</title>
        <authorList>
            <person name="Wang C.M."/>
            <person name="Zheng Y."/>
            <person name="Sakai Y."/>
            <person name="Toyoda A."/>
            <person name="Minakuchi Y."/>
            <person name="Abe K."/>
            <person name="Yokota A."/>
            <person name="Yabe S."/>
        </authorList>
    </citation>
    <scope>NUCLEOTIDE SEQUENCE [LARGE SCALE GENOMIC DNA]</scope>
    <source>
        <strain evidence="5">Uno3</strain>
    </source>
</reference>
<dbReference type="GO" id="GO:0009103">
    <property type="term" value="P:lipopolysaccharide biosynthetic process"/>
    <property type="evidence" value="ECO:0007669"/>
    <property type="project" value="TreeGrafter"/>
</dbReference>
<dbReference type="AlphaFoldDB" id="A0A401ZXU0"/>
<comment type="caution">
    <text evidence="4">The sequence shown here is derived from an EMBL/GenBank/DDBJ whole genome shotgun (WGS) entry which is preliminary data.</text>
</comment>
<dbReference type="InterPro" id="IPR028098">
    <property type="entry name" value="Glyco_trans_4-like_N"/>
</dbReference>
<protein>
    <submittedName>
        <fullName evidence="4">Glycosyl transferase family 1</fullName>
    </submittedName>
</protein>
<dbReference type="EMBL" id="BIFR01000001">
    <property type="protein sequence ID" value="GCE11676.1"/>
    <property type="molecule type" value="Genomic_DNA"/>
</dbReference>
<accession>A0A401ZXU0</accession>
<dbReference type="Gene3D" id="3.40.50.2000">
    <property type="entry name" value="Glycogen Phosphorylase B"/>
    <property type="match status" value="2"/>
</dbReference>
<dbReference type="PANTHER" id="PTHR46401">
    <property type="entry name" value="GLYCOSYLTRANSFERASE WBBK-RELATED"/>
    <property type="match status" value="1"/>
</dbReference>
<feature type="domain" description="Glycosyltransferase subfamily 4-like N-terminal" evidence="3">
    <location>
        <begin position="19"/>
        <end position="186"/>
    </location>
</feature>
<feature type="domain" description="Glycosyl transferase family 1" evidence="2">
    <location>
        <begin position="196"/>
        <end position="361"/>
    </location>
</feature>
<dbReference type="Pfam" id="PF00534">
    <property type="entry name" value="Glycos_transf_1"/>
    <property type="match status" value="1"/>
</dbReference>
<keyword evidence="5" id="KW-1185">Reference proteome</keyword>
<keyword evidence="1 4" id="KW-0808">Transferase</keyword>
<sequence length="401" mass="44957">MHIGINAQLLSYEQNYRNGGVSRYIRYLLTALPEQLSAHPDKHHYTVFVNGQEVIERLPTHPQIVYVSAAWPQEKPALRVAWEQFTLPSLLKQRQIDVLHSPVNVRPEFLPADCASVITLHDLAFLRFPHVLTRAKRFYHKTFTVRSLRQATLLITVSESTRQDAHDLVGIPLEQMQTIYPCIDTRFSPSTSEQELQEFRARHNLTDGFILYLGTLEPRKNIPALLDAYAQLRRNYTLKTKLVLAGGKGWLYDEIFARVQALGLTSEVLFPGFVQDDEQALWYQAAGAFVFPSLYEGFGIPVAEALACGTPVVTSNSSSLPEAGAGLALCVDPDQPAALTEALYQALTDTVLRQRCQEQAMEVAQKFSAQRMAAQTITAYEHAAHLHTSRGGAHYRISSVQ</sequence>
<dbReference type="Pfam" id="PF13439">
    <property type="entry name" value="Glyco_transf_4"/>
    <property type="match status" value="1"/>
</dbReference>
<name>A0A401ZXU0_9CHLR</name>
<dbReference type="OrthoDB" id="9769555at2"/>
<evidence type="ECO:0000256" key="1">
    <source>
        <dbReference type="ARBA" id="ARBA00022679"/>
    </source>
</evidence>
<dbReference type="GO" id="GO:0016757">
    <property type="term" value="F:glycosyltransferase activity"/>
    <property type="evidence" value="ECO:0007669"/>
    <property type="project" value="InterPro"/>
</dbReference>
<dbReference type="FunFam" id="3.40.50.2000:FF:000119">
    <property type="entry name" value="Glycosyl transferase group 1"/>
    <property type="match status" value="1"/>
</dbReference>
<evidence type="ECO:0000259" key="2">
    <source>
        <dbReference type="Pfam" id="PF00534"/>
    </source>
</evidence>
<organism evidence="4 5">
    <name type="scientific">Tengunoibacter tsumagoiensis</name>
    <dbReference type="NCBI Taxonomy" id="2014871"/>
    <lineage>
        <taxon>Bacteria</taxon>
        <taxon>Bacillati</taxon>
        <taxon>Chloroflexota</taxon>
        <taxon>Ktedonobacteria</taxon>
        <taxon>Ktedonobacterales</taxon>
        <taxon>Dictyobacteraceae</taxon>
        <taxon>Tengunoibacter</taxon>
    </lineage>
</organism>
<dbReference type="SUPFAM" id="SSF53756">
    <property type="entry name" value="UDP-Glycosyltransferase/glycogen phosphorylase"/>
    <property type="match status" value="1"/>
</dbReference>
<dbReference type="InterPro" id="IPR001296">
    <property type="entry name" value="Glyco_trans_1"/>
</dbReference>